<dbReference type="AlphaFoldDB" id="A0A2P4NSZ6"/>
<protein>
    <submittedName>
        <fullName evidence="1">Uncharacterized protein</fullName>
    </submittedName>
</protein>
<keyword evidence="2" id="KW-1185">Reference proteome</keyword>
<name>A0A2P4NSZ6_9EURY</name>
<reference evidence="1" key="1">
    <citation type="submission" date="2017-08" db="EMBL/GenBank/DDBJ databases">
        <title>Haloferax marisrubri sp. nov., isolated from the Discovery deep brine-seawater interface in the Red Sea.</title>
        <authorList>
            <person name="Zhang G."/>
            <person name="Stingl U."/>
        </authorList>
    </citation>
    <scope>NUCLEOTIDE SEQUENCE [LARGE SCALE GENOMIC DNA]</scope>
    <source>
        <strain evidence="1">SB3</strain>
    </source>
</reference>
<dbReference type="Proteomes" id="UP000053621">
    <property type="component" value="Unassembled WGS sequence"/>
</dbReference>
<sequence>MLDAARRPVRRRETALPAATNRVGECVGTSILRSADCTVRVFVSRQQHVCKPEFQVFETVNAGV</sequence>
<evidence type="ECO:0000313" key="1">
    <source>
        <dbReference type="EMBL" id="POG56249.1"/>
    </source>
</evidence>
<dbReference type="EMBL" id="LOPW02000006">
    <property type="protein sequence ID" value="POG56249.1"/>
    <property type="molecule type" value="Genomic_DNA"/>
</dbReference>
<comment type="caution">
    <text evidence="1">The sequence shown here is derived from an EMBL/GenBank/DDBJ whole genome shotgun (WGS) entry which is preliminary data.</text>
</comment>
<organism evidence="1 2">
    <name type="scientific">Haloferax marisrubri</name>
    <dbReference type="NCBI Taxonomy" id="1544719"/>
    <lineage>
        <taxon>Archaea</taxon>
        <taxon>Methanobacteriati</taxon>
        <taxon>Methanobacteriota</taxon>
        <taxon>Stenosarchaea group</taxon>
        <taxon>Halobacteria</taxon>
        <taxon>Halobacteriales</taxon>
        <taxon>Haloferacaceae</taxon>
        <taxon>Haloferax</taxon>
    </lineage>
</organism>
<gene>
    <name evidence="1" type="ORF">AUR65_006990</name>
</gene>
<accession>A0A2P4NSZ6</accession>
<evidence type="ECO:0000313" key="2">
    <source>
        <dbReference type="Proteomes" id="UP000053621"/>
    </source>
</evidence>
<proteinExistence type="predicted"/>